<dbReference type="AlphaFoldDB" id="A0A0D0AW54"/>
<keyword evidence="2" id="KW-1185">Reference proteome</keyword>
<dbReference type="HOGENOM" id="CLU_2656082_0_0_1"/>
<evidence type="ECO:0000313" key="2">
    <source>
        <dbReference type="Proteomes" id="UP000054485"/>
    </source>
</evidence>
<accession>A0A0D0AW54</accession>
<proteinExistence type="predicted"/>
<dbReference type="Proteomes" id="UP000054485">
    <property type="component" value="Unassembled WGS sequence"/>
</dbReference>
<name>A0A0D0AW54_9AGAM</name>
<dbReference type="InParanoid" id="A0A0D0AW54"/>
<evidence type="ECO:0000313" key="1">
    <source>
        <dbReference type="EMBL" id="KIK42074.1"/>
    </source>
</evidence>
<reference evidence="2" key="2">
    <citation type="submission" date="2015-01" db="EMBL/GenBank/DDBJ databases">
        <title>Evolutionary Origins and Diversification of the Mycorrhizal Mutualists.</title>
        <authorList>
            <consortium name="DOE Joint Genome Institute"/>
            <consortium name="Mycorrhizal Genomics Consortium"/>
            <person name="Kohler A."/>
            <person name="Kuo A."/>
            <person name="Nagy L.G."/>
            <person name="Floudas D."/>
            <person name="Copeland A."/>
            <person name="Barry K.W."/>
            <person name="Cichocki N."/>
            <person name="Veneault-Fourrey C."/>
            <person name="LaButti K."/>
            <person name="Lindquist E.A."/>
            <person name="Lipzen A."/>
            <person name="Lundell T."/>
            <person name="Morin E."/>
            <person name="Murat C."/>
            <person name="Riley R."/>
            <person name="Ohm R."/>
            <person name="Sun H."/>
            <person name="Tunlid A."/>
            <person name="Henrissat B."/>
            <person name="Grigoriev I.V."/>
            <person name="Hibbett D.S."/>
            <person name="Martin F."/>
        </authorList>
    </citation>
    <scope>NUCLEOTIDE SEQUENCE [LARGE SCALE GENOMIC DNA]</scope>
    <source>
        <strain evidence="2">UH-Slu-Lm8-n1</strain>
    </source>
</reference>
<protein>
    <submittedName>
        <fullName evidence="1">Uncharacterized protein</fullName>
    </submittedName>
</protein>
<reference evidence="1 2" key="1">
    <citation type="submission" date="2014-04" db="EMBL/GenBank/DDBJ databases">
        <authorList>
            <consortium name="DOE Joint Genome Institute"/>
            <person name="Kuo A."/>
            <person name="Ruytinx J."/>
            <person name="Rineau F."/>
            <person name="Colpaert J."/>
            <person name="Kohler A."/>
            <person name="Nagy L.G."/>
            <person name="Floudas D."/>
            <person name="Copeland A."/>
            <person name="Barry K.W."/>
            <person name="Cichocki N."/>
            <person name="Veneault-Fourrey C."/>
            <person name="LaButti K."/>
            <person name="Lindquist E.A."/>
            <person name="Lipzen A."/>
            <person name="Lundell T."/>
            <person name="Morin E."/>
            <person name="Murat C."/>
            <person name="Sun H."/>
            <person name="Tunlid A."/>
            <person name="Henrissat B."/>
            <person name="Grigoriev I.V."/>
            <person name="Hibbett D.S."/>
            <person name="Martin F."/>
            <person name="Nordberg H.P."/>
            <person name="Cantor M.N."/>
            <person name="Hua S.X."/>
        </authorList>
    </citation>
    <scope>NUCLEOTIDE SEQUENCE [LARGE SCALE GENOMIC DNA]</scope>
    <source>
        <strain evidence="1 2">UH-Slu-Lm8-n1</strain>
    </source>
</reference>
<gene>
    <name evidence="1" type="ORF">CY34DRAFT_805362</name>
</gene>
<sequence length="76" mass="8374">MTLENADRKPETSRDKCIAQNVERCIQAFGGRNKIKGLAGQGSRELAGRHRYDLYHSDSGIRLFPAHSASNDACPS</sequence>
<dbReference type="EMBL" id="KN835249">
    <property type="protein sequence ID" value="KIK42074.1"/>
    <property type="molecule type" value="Genomic_DNA"/>
</dbReference>
<organism evidence="1 2">
    <name type="scientific">Suillus luteus UH-Slu-Lm8-n1</name>
    <dbReference type="NCBI Taxonomy" id="930992"/>
    <lineage>
        <taxon>Eukaryota</taxon>
        <taxon>Fungi</taxon>
        <taxon>Dikarya</taxon>
        <taxon>Basidiomycota</taxon>
        <taxon>Agaricomycotina</taxon>
        <taxon>Agaricomycetes</taxon>
        <taxon>Agaricomycetidae</taxon>
        <taxon>Boletales</taxon>
        <taxon>Suillineae</taxon>
        <taxon>Suillaceae</taxon>
        <taxon>Suillus</taxon>
    </lineage>
</organism>